<feature type="transmembrane region" description="Helical" evidence="8">
    <location>
        <begin position="351"/>
        <end position="372"/>
    </location>
</feature>
<feature type="transmembrane region" description="Helical" evidence="8">
    <location>
        <begin position="281"/>
        <end position="309"/>
    </location>
</feature>
<evidence type="ECO:0000313" key="10">
    <source>
        <dbReference type="Proteomes" id="UP001501459"/>
    </source>
</evidence>
<proteinExistence type="inferred from homology"/>
<comment type="similarity">
    <text evidence="2 7">Belongs to the purine-cytosine permease (2.A.39) family.</text>
</comment>
<dbReference type="PANTHER" id="PTHR31806">
    <property type="entry name" value="PURINE-CYTOSINE PERMEASE FCY2-RELATED"/>
    <property type="match status" value="1"/>
</dbReference>
<evidence type="ECO:0000256" key="4">
    <source>
        <dbReference type="ARBA" id="ARBA00022692"/>
    </source>
</evidence>
<dbReference type="RefSeq" id="WP_343750594.1">
    <property type="nucleotide sequence ID" value="NZ_BAAADM010000005.1"/>
</dbReference>
<dbReference type="PIRSF" id="PIRSF002744">
    <property type="entry name" value="Pur-cyt_permease"/>
    <property type="match status" value="1"/>
</dbReference>
<feature type="transmembrane region" description="Helical" evidence="8">
    <location>
        <begin position="169"/>
        <end position="188"/>
    </location>
</feature>
<protein>
    <submittedName>
        <fullName evidence="9">Cytosine permease</fullName>
    </submittedName>
</protein>
<keyword evidence="3 7" id="KW-0813">Transport</keyword>
<dbReference type="CDD" id="cd11484">
    <property type="entry name" value="SLC-NCS1sbd_CobB-like"/>
    <property type="match status" value="1"/>
</dbReference>
<reference evidence="9 10" key="1">
    <citation type="journal article" date="2019" name="Int. J. Syst. Evol. Microbiol.">
        <title>The Global Catalogue of Microorganisms (GCM) 10K type strain sequencing project: providing services to taxonomists for standard genome sequencing and annotation.</title>
        <authorList>
            <consortium name="The Broad Institute Genomics Platform"/>
            <consortium name="The Broad Institute Genome Sequencing Center for Infectious Disease"/>
            <person name="Wu L."/>
            <person name="Ma J."/>
        </authorList>
    </citation>
    <scope>NUCLEOTIDE SEQUENCE [LARGE SCALE GENOMIC DNA]</scope>
    <source>
        <strain evidence="9 10">JCM 12149</strain>
    </source>
</reference>
<feature type="transmembrane region" description="Helical" evidence="8">
    <location>
        <begin position="200"/>
        <end position="217"/>
    </location>
</feature>
<feature type="transmembrane region" description="Helical" evidence="8">
    <location>
        <begin position="424"/>
        <end position="446"/>
    </location>
</feature>
<feature type="transmembrane region" description="Helical" evidence="8">
    <location>
        <begin position="101"/>
        <end position="120"/>
    </location>
</feature>
<evidence type="ECO:0000256" key="5">
    <source>
        <dbReference type="ARBA" id="ARBA00022989"/>
    </source>
</evidence>
<keyword evidence="6 7" id="KW-0472">Membrane</keyword>
<dbReference type="Proteomes" id="UP001501459">
    <property type="component" value="Unassembled WGS sequence"/>
</dbReference>
<organism evidence="9 10">
    <name type="scientific">Lentibacillus halophilus</name>
    <dbReference type="NCBI Taxonomy" id="295065"/>
    <lineage>
        <taxon>Bacteria</taxon>
        <taxon>Bacillati</taxon>
        <taxon>Bacillota</taxon>
        <taxon>Bacilli</taxon>
        <taxon>Bacillales</taxon>
        <taxon>Bacillaceae</taxon>
        <taxon>Lentibacillus</taxon>
    </lineage>
</organism>
<evidence type="ECO:0000256" key="8">
    <source>
        <dbReference type="SAM" id="Phobius"/>
    </source>
</evidence>
<keyword evidence="5 8" id="KW-1133">Transmembrane helix</keyword>
<dbReference type="InterPro" id="IPR001248">
    <property type="entry name" value="Pur-cyt_permease"/>
</dbReference>
<evidence type="ECO:0000313" key="9">
    <source>
        <dbReference type="EMBL" id="GAA0429350.1"/>
    </source>
</evidence>
<evidence type="ECO:0000256" key="3">
    <source>
        <dbReference type="ARBA" id="ARBA00022448"/>
    </source>
</evidence>
<evidence type="ECO:0000256" key="6">
    <source>
        <dbReference type="ARBA" id="ARBA00023136"/>
    </source>
</evidence>
<evidence type="ECO:0000256" key="1">
    <source>
        <dbReference type="ARBA" id="ARBA00004141"/>
    </source>
</evidence>
<keyword evidence="4 8" id="KW-0812">Transmembrane</keyword>
<feature type="transmembrane region" description="Helical" evidence="8">
    <location>
        <begin position="34"/>
        <end position="56"/>
    </location>
</feature>
<dbReference type="Gene3D" id="1.10.4160.10">
    <property type="entry name" value="Hydantoin permease"/>
    <property type="match status" value="1"/>
</dbReference>
<feature type="transmembrane region" description="Helical" evidence="8">
    <location>
        <begin position="321"/>
        <end position="339"/>
    </location>
</feature>
<evidence type="ECO:0000256" key="7">
    <source>
        <dbReference type="PIRNR" id="PIRNR002744"/>
    </source>
</evidence>
<feature type="transmembrane region" description="Helical" evidence="8">
    <location>
        <begin position="393"/>
        <end position="412"/>
    </location>
</feature>
<feature type="transmembrane region" description="Helical" evidence="8">
    <location>
        <begin position="62"/>
        <end position="81"/>
    </location>
</feature>
<keyword evidence="10" id="KW-1185">Reference proteome</keyword>
<gene>
    <name evidence="9" type="ORF">GCM10008983_02110</name>
</gene>
<evidence type="ECO:0000256" key="2">
    <source>
        <dbReference type="ARBA" id="ARBA00008974"/>
    </source>
</evidence>
<comment type="caution">
    <text evidence="9">The sequence shown here is derived from an EMBL/GenBank/DDBJ whole genome shotgun (WGS) entry which is preliminary data.</text>
</comment>
<sequence>MEAFTISGNTNTSIESKSYEYIPLEQREGSPKQFFFTWFAASTVSTTLVTGALAIIVGLNFWWGSLALILGNGVGAGIMAAHSAQGPKTGTPQMIQSRVQFGYFGVILPMVIAFIMYLGYGSVNTVLVGQGINETLGINLNLVIIFSIIPMVLLAIYGQGIIERSMKLYTIFFAAVFIVLSILVISQLSMKLLNEGSFSFAQFLLVVSTGITWQLTYGPYVSDHSRYMHPDNAKKTFLYTYLGSYISSTWLMILGAAIATMTINGEVMSQIKDLGFGIGPIIAFLLSLGLIVVNSLNIYGAGIIALSIVSNFVNFKTTIRLRTITSSVIGLLVVMTSLFGANNFMANFQVYLGFILFFIIPWSVITLTDFYILKNTNYDPRELMKKNGIFGKINIKTVSVYIVTIICQIPFINTEIYQGPISEAFEGLDLAWLVGIIMSFFLYYAVSRTSNTLTFTQQSGDKEMQRGG</sequence>
<feature type="transmembrane region" description="Helical" evidence="8">
    <location>
        <begin position="238"/>
        <end position="261"/>
    </location>
</feature>
<feature type="transmembrane region" description="Helical" evidence="8">
    <location>
        <begin position="140"/>
        <end position="157"/>
    </location>
</feature>
<accession>A0ABN0Z2G4</accession>
<comment type="subcellular location">
    <subcellularLocation>
        <location evidence="1">Membrane</location>
        <topology evidence="1">Multi-pass membrane protein</topology>
    </subcellularLocation>
</comment>
<dbReference type="InterPro" id="IPR026030">
    <property type="entry name" value="Pur-cyt_permease_Fcy2/21/22"/>
</dbReference>
<name>A0ABN0Z2G4_9BACI</name>
<dbReference type="EMBL" id="BAAADM010000005">
    <property type="protein sequence ID" value="GAA0429350.1"/>
    <property type="molecule type" value="Genomic_DNA"/>
</dbReference>
<dbReference type="PANTHER" id="PTHR31806:SF1">
    <property type="entry name" value="PURINE-CYTOSINE PERMEASE FCY2-RELATED"/>
    <property type="match status" value="1"/>
</dbReference>
<dbReference type="Pfam" id="PF02133">
    <property type="entry name" value="Transp_cyt_pur"/>
    <property type="match status" value="1"/>
</dbReference>